<evidence type="ECO:0000313" key="3">
    <source>
        <dbReference type="Proteomes" id="UP001310890"/>
    </source>
</evidence>
<feature type="compositionally biased region" description="Basic and acidic residues" evidence="1">
    <location>
        <begin position="221"/>
        <end position="236"/>
    </location>
</feature>
<protein>
    <submittedName>
        <fullName evidence="2">Uncharacterized protein</fullName>
    </submittedName>
</protein>
<comment type="caution">
    <text evidence="2">The sequence shown here is derived from an EMBL/GenBank/DDBJ whole genome shotgun (WGS) entry which is preliminary data.</text>
</comment>
<feature type="region of interest" description="Disordered" evidence="1">
    <location>
        <begin position="333"/>
        <end position="368"/>
    </location>
</feature>
<evidence type="ECO:0000256" key="1">
    <source>
        <dbReference type="SAM" id="MobiDB-lite"/>
    </source>
</evidence>
<dbReference type="EMBL" id="JAVRRL010000004">
    <property type="protein sequence ID" value="KAK5117577.1"/>
    <property type="molecule type" value="Genomic_DNA"/>
</dbReference>
<gene>
    <name evidence="2" type="ORF">LTR62_004999</name>
</gene>
<feature type="compositionally biased region" description="Basic and acidic residues" evidence="1">
    <location>
        <begin position="333"/>
        <end position="345"/>
    </location>
</feature>
<feature type="compositionally biased region" description="Acidic residues" evidence="1">
    <location>
        <begin position="207"/>
        <end position="220"/>
    </location>
</feature>
<dbReference type="AlphaFoldDB" id="A0AAN7TN72"/>
<organism evidence="2 3">
    <name type="scientific">Meristemomyces frigidus</name>
    <dbReference type="NCBI Taxonomy" id="1508187"/>
    <lineage>
        <taxon>Eukaryota</taxon>
        <taxon>Fungi</taxon>
        <taxon>Dikarya</taxon>
        <taxon>Ascomycota</taxon>
        <taxon>Pezizomycotina</taxon>
        <taxon>Dothideomycetes</taxon>
        <taxon>Dothideomycetidae</taxon>
        <taxon>Mycosphaerellales</taxon>
        <taxon>Teratosphaeriaceae</taxon>
        <taxon>Meristemomyces</taxon>
    </lineage>
</organism>
<evidence type="ECO:0000313" key="2">
    <source>
        <dbReference type="EMBL" id="KAK5117577.1"/>
    </source>
</evidence>
<dbReference type="Proteomes" id="UP001310890">
    <property type="component" value="Unassembled WGS sequence"/>
</dbReference>
<feature type="region of interest" description="Disordered" evidence="1">
    <location>
        <begin position="186"/>
        <end position="272"/>
    </location>
</feature>
<accession>A0AAN7TN72</accession>
<proteinExistence type="predicted"/>
<feature type="region of interest" description="Disordered" evidence="1">
    <location>
        <begin position="1"/>
        <end position="67"/>
    </location>
</feature>
<reference evidence="2" key="1">
    <citation type="submission" date="2023-08" db="EMBL/GenBank/DDBJ databases">
        <title>Black Yeasts Isolated from many extreme environments.</title>
        <authorList>
            <person name="Coleine C."/>
            <person name="Stajich J.E."/>
            <person name="Selbmann L."/>
        </authorList>
    </citation>
    <scope>NUCLEOTIDE SEQUENCE</scope>
    <source>
        <strain evidence="2">CCFEE 5401</strain>
    </source>
</reference>
<name>A0AAN7TN72_9PEZI</name>
<feature type="compositionally biased region" description="Low complexity" evidence="1">
    <location>
        <begin position="1"/>
        <end position="24"/>
    </location>
</feature>
<sequence>MQSNRAPSSASPTQTTAYQSSQQTVPQQGRFAFSAPPPISIPPNAFAPVPDAPAYSPITPKVQPILPAPSSRYGAPAIIAPPGEAAEQYRPQQQQYHHNIEVTRQPPPAIAPATVIPPPAIAPATFIPPPPPLPFSSEDSTDAIALRAAISALQFQRKKAKDDLRSLDAIKKCAVENPDFFRDEVKAGRLKTQQPQFGGLSQILDREDSDDDDDDDSGEEDMSRMNTEDPQHHDPSAEIPDSQPSRPASAKNMKAAQQPKPPDFTKIPGPQNVVRMPNINWEKYHIVGAALDQLHEQQQRWPGSTFAYAGPEGRGREFAVAAPYSPFLDVLGDEARGTEEERKDSAAGALGSASEHPMETRRSSKNHP</sequence>